<dbReference type="EMBL" id="OA882918">
    <property type="protein sequence ID" value="CAD7277344.1"/>
    <property type="molecule type" value="Genomic_DNA"/>
</dbReference>
<feature type="region of interest" description="Disordered" evidence="1">
    <location>
        <begin position="1"/>
        <end position="37"/>
    </location>
</feature>
<evidence type="ECO:0000256" key="1">
    <source>
        <dbReference type="SAM" id="MobiDB-lite"/>
    </source>
</evidence>
<keyword evidence="3" id="KW-1185">Reference proteome</keyword>
<sequence>MGDVTRSSSSAESAHDQYELNGEQGNPAQMGSHQRTLATVSSSESSLMLQFRAKKDNNCCKNTGGAERSGAETFVWENGQFCEFLSHGGGHIPCLVFTQVRRTEPGVLEIFLCFVWPLVCVWIRMRARVDVGADVESGELGPNGVHDNKGSVQDDGASASSFKTARE</sequence>
<dbReference type="Proteomes" id="UP000678499">
    <property type="component" value="Unassembled WGS sequence"/>
</dbReference>
<feature type="compositionally biased region" description="Polar residues" evidence="1">
    <location>
        <begin position="158"/>
        <end position="167"/>
    </location>
</feature>
<evidence type="ECO:0000313" key="2">
    <source>
        <dbReference type="EMBL" id="CAD7277344.1"/>
    </source>
</evidence>
<accession>A0A7R9GCJ3</accession>
<dbReference type="AlphaFoldDB" id="A0A7R9GCJ3"/>
<feature type="compositionally biased region" description="Polar residues" evidence="1">
    <location>
        <begin position="23"/>
        <end position="37"/>
    </location>
</feature>
<reference evidence="2" key="1">
    <citation type="submission" date="2020-11" db="EMBL/GenBank/DDBJ databases">
        <authorList>
            <person name="Tran Van P."/>
        </authorList>
    </citation>
    <scope>NUCLEOTIDE SEQUENCE</scope>
</reference>
<gene>
    <name evidence="2" type="ORF">NMOB1V02_LOCUS5079</name>
</gene>
<evidence type="ECO:0000313" key="3">
    <source>
        <dbReference type="Proteomes" id="UP000678499"/>
    </source>
</evidence>
<dbReference type="EMBL" id="CAJPEX010000881">
    <property type="protein sequence ID" value="CAG0917496.1"/>
    <property type="molecule type" value="Genomic_DNA"/>
</dbReference>
<name>A0A7R9GCJ3_9CRUS</name>
<feature type="compositionally biased region" description="Polar residues" evidence="1">
    <location>
        <begin position="1"/>
        <end position="12"/>
    </location>
</feature>
<protein>
    <submittedName>
        <fullName evidence="2">Uncharacterized protein</fullName>
    </submittedName>
</protein>
<feature type="region of interest" description="Disordered" evidence="1">
    <location>
        <begin position="138"/>
        <end position="167"/>
    </location>
</feature>
<proteinExistence type="predicted"/>
<organism evidence="2">
    <name type="scientific">Notodromas monacha</name>
    <dbReference type="NCBI Taxonomy" id="399045"/>
    <lineage>
        <taxon>Eukaryota</taxon>
        <taxon>Metazoa</taxon>
        <taxon>Ecdysozoa</taxon>
        <taxon>Arthropoda</taxon>
        <taxon>Crustacea</taxon>
        <taxon>Oligostraca</taxon>
        <taxon>Ostracoda</taxon>
        <taxon>Podocopa</taxon>
        <taxon>Podocopida</taxon>
        <taxon>Cypridocopina</taxon>
        <taxon>Cypridoidea</taxon>
        <taxon>Cyprididae</taxon>
        <taxon>Notodromas</taxon>
    </lineage>
</organism>